<dbReference type="CDD" id="cd01990">
    <property type="entry name" value="LarE-like"/>
    <property type="match status" value="1"/>
</dbReference>
<dbReference type="InterPro" id="IPR014729">
    <property type="entry name" value="Rossmann-like_a/b/a_fold"/>
</dbReference>
<dbReference type="GO" id="GO:0004066">
    <property type="term" value="F:asparagine synthase (glutamine-hydrolyzing) activity"/>
    <property type="evidence" value="ECO:0007669"/>
    <property type="project" value="InterPro"/>
</dbReference>
<dbReference type="SUPFAM" id="SSF52402">
    <property type="entry name" value="Adenine nucleotide alpha hydrolases-like"/>
    <property type="match status" value="1"/>
</dbReference>
<protein>
    <submittedName>
        <fullName evidence="2">ATP-dependent sacrificial sulfur transferase LarE</fullName>
    </submittedName>
</protein>
<dbReference type="Proteomes" id="UP000886829">
    <property type="component" value="Unassembled WGS sequence"/>
</dbReference>
<dbReference type="PANTHER" id="PTHR43169">
    <property type="entry name" value="EXSB FAMILY PROTEIN"/>
    <property type="match status" value="1"/>
</dbReference>
<dbReference type="InterPro" id="IPR005232">
    <property type="entry name" value="LarE"/>
</dbReference>
<dbReference type="PANTHER" id="PTHR43169:SF2">
    <property type="entry name" value="NAD_GMP SYNTHASE DOMAIN-CONTAINING PROTEIN"/>
    <property type="match status" value="1"/>
</dbReference>
<feature type="domain" description="Asparagine synthetase" evidence="1">
    <location>
        <begin position="33"/>
        <end position="158"/>
    </location>
</feature>
<dbReference type="NCBIfam" id="TIGR00268">
    <property type="entry name" value="ATP-dependent sacrificial sulfur transferase LarE"/>
    <property type="match status" value="1"/>
</dbReference>
<accession>A0A9D1WBG3</accession>
<dbReference type="AlphaFoldDB" id="A0A9D1WBG3"/>
<dbReference type="Gene3D" id="3.40.50.620">
    <property type="entry name" value="HUPs"/>
    <property type="match status" value="1"/>
</dbReference>
<dbReference type="InterPro" id="IPR052188">
    <property type="entry name" value="Ni-pincer_cofactor_biosynth"/>
</dbReference>
<dbReference type="GO" id="GO:0016783">
    <property type="term" value="F:sulfurtransferase activity"/>
    <property type="evidence" value="ECO:0007669"/>
    <property type="project" value="InterPro"/>
</dbReference>
<evidence type="ECO:0000313" key="2">
    <source>
        <dbReference type="EMBL" id="HIX55894.1"/>
    </source>
</evidence>
<dbReference type="InterPro" id="IPR001962">
    <property type="entry name" value="Asn_synthase"/>
</dbReference>
<evidence type="ECO:0000313" key="3">
    <source>
        <dbReference type="Proteomes" id="UP000886829"/>
    </source>
</evidence>
<reference evidence="2" key="2">
    <citation type="submission" date="2021-04" db="EMBL/GenBank/DDBJ databases">
        <authorList>
            <person name="Gilroy R."/>
        </authorList>
    </citation>
    <scope>NUCLEOTIDE SEQUENCE</scope>
    <source>
        <strain evidence="2">USASDec5-558</strain>
    </source>
</reference>
<dbReference type="Pfam" id="PF00733">
    <property type="entry name" value="Asn_synthase"/>
    <property type="match status" value="1"/>
</dbReference>
<evidence type="ECO:0000259" key="1">
    <source>
        <dbReference type="Pfam" id="PF00733"/>
    </source>
</evidence>
<name>A0A9D1WBG3_9GAMM</name>
<sequence>MLNSTNNTATQHQGAEVLKASAATEASYELREVQERLAQALAVFRGCKVALAFSGGTDSSLLLKILAQQSQQYGGAVYPLMVSTVMHPQGEVAEAQALCQQLGIELHTLFLDELPIIKHNPENRCYLCKHALMSKLKAQAQALGCSVLLDGTNADDLKQYRPGIKALQELQIISPLAQANITKAQVRSMLQALGLKTARKPSSPCLATRFPYGTTLEKEQLQAIGAAEDALHQLGFYNVRVRAHPHEQLLRLELDRDQLGQVLAQREQILAILHQVAGYKYFSLDLEGFHSGSMDKTLDEQTIAKQKAQQKLNLSPAIPHQAS</sequence>
<gene>
    <name evidence="2" type="primary">larE</name>
    <name evidence="2" type="ORF">H9850_00285</name>
</gene>
<proteinExistence type="predicted"/>
<organism evidence="2 3">
    <name type="scientific">Candidatus Anaerobiospirillum pullistercoris</name>
    <dbReference type="NCBI Taxonomy" id="2838452"/>
    <lineage>
        <taxon>Bacteria</taxon>
        <taxon>Pseudomonadati</taxon>
        <taxon>Pseudomonadota</taxon>
        <taxon>Gammaproteobacteria</taxon>
        <taxon>Aeromonadales</taxon>
        <taxon>Succinivibrionaceae</taxon>
        <taxon>Anaerobiospirillum</taxon>
    </lineage>
</organism>
<dbReference type="GO" id="GO:0006529">
    <property type="term" value="P:asparagine biosynthetic process"/>
    <property type="evidence" value="ECO:0007669"/>
    <property type="project" value="InterPro"/>
</dbReference>
<dbReference type="EMBL" id="DXEV01000009">
    <property type="protein sequence ID" value="HIX55894.1"/>
    <property type="molecule type" value="Genomic_DNA"/>
</dbReference>
<reference evidence="2" key="1">
    <citation type="journal article" date="2021" name="PeerJ">
        <title>Extensive microbial diversity within the chicken gut microbiome revealed by metagenomics and culture.</title>
        <authorList>
            <person name="Gilroy R."/>
            <person name="Ravi A."/>
            <person name="Getino M."/>
            <person name="Pursley I."/>
            <person name="Horton D.L."/>
            <person name="Alikhan N.F."/>
            <person name="Baker D."/>
            <person name="Gharbi K."/>
            <person name="Hall N."/>
            <person name="Watson M."/>
            <person name="Adriaenssens E.M."/>
            <person name="Foster-Nyarko E."/>
            <person name="Jarju S."/>
            <person name="Secka A."/>
            <person name="Antonio M."/>
            <person name="Oren A."/>
            <person name="Chaudhuri R.R."/>
            <person name="La Ragione R."/>
            <person name="Hildebrand F."/>
            <person name="Pallen M.J."/>
        </authorList>
    </citation>
    <scope>NUCLEOTIDE SEQUENCE</scope>
    <source>
        <strain evidence="2">USASDec5-558</strain>
    </source>
</reference>
<keyword evidence="2" id="KW-0808">Transferase</keyword>
<comment type="caution">
    <text evidence="2">The sequence shown here is derived from an EMBL/GenBank/DDBJ whole genome shotgun (WGS) entry which is preliminary data.</text>
</comment>